<dbReference type="InterPro" id="IPR000620">
    <property type="entry name" value="EamA_dom"/>
</dbReference>
<evidence type="ECO:0000256" key="6">
    <source>
        <dbReference type="SAM" id="Phobius"/>
    </source>
</evidence>
<dbReference type="Proteomes" id="UP001596455">
    <property type="component" value="Unassembled WGS sequence"/>
</dbReference>
<feature type="transmembrane region" description="Helical" evidence="6">
    <location>
        <begin position="12"/>
        <end position="31"/>
    </location>
</feature>
<evidence type="ECO:0000313" key="9">
    <source>
        <dbReference type="Proteomes" id="UP001596455"/>
    </source>
</evidence>
<proteinExistence type="inferred from homology"/>
<feature type="transmembrane region" description="Helical" evidence="6">
    <location>
        <begin position="185"/>
        <end position="203"/>
    </location>
</feature>
<feature type="transmembrane region" description="Helical" evidence="6">
    <location>
        <begin position="97"/>
        <end position="116"/>
    </location>
</feature>
<organism evidence="8 9">
    <name type="scientific">Georgenia alba</name>
    <dbReference type="NCBI Taxonomy" id="2233858"/>
    <lineage>
        <taxon>Bacteria</taxon>
        <taxon>Bacillati</taxon>
        <taxon>Actinomycetota</taxon>
        <taxon>Actinomycetes</taxon>
        <taxon>Micrococcales</taxon>
        <taxon>Bogoriellaceae</taxon>
        <taxon>Georgenia</taxon>
    </lineage>
</organism>
<feature type="transmembrane region" description="Helical" evidence="6">
    <location>
        <begin position="128"/>
        <end position="147"/>
    </location>
</feature>
<gene>
    <name evidence="8" type="ORF">ACFQQL_18655</name>
</gene>
<dbReference type="EMBL" id="JBHTCQ010000005">
    <property type="protein sequence ID" value="MFC7407144.1"/>
    <property type="molecule type" value="Genomic_DNA"/>
</dbReference>
<feature type="transmembrane region" description="Helical" evidence="6">
    <location>
        <begin position="271"/>
        <end position="288"/>
    </location>
</feature>
<dbReference type="PANTHER" id="PTHR32322:SF2">
    <property type="entry name" value="EAMA DOMAIN-CONTAINING PROTEIN"/>
    <property type="match status" value="1"/>
</dbReference>
<evidence type="ECO:0000256" key="1">
    <source>
        <dbReference type="ARBA" id="ARBA00004141"/>
    </source>
</evidence>
<dbReference type="Pfam" id="PF00892">
    <property type="entry name" value="EamA"/>
    <property type="match status" value="2"/>
</dbReference>
<evidence type="ECO:0000259" key="7">
    <source>
        <dbReference type="Pfam" id="PF00892"/>
    </source>
</evidence>
<evidence type="ECO:0000256" key="2">
    <source>
        <dbReference type="ARBA" id="ARBA00007362"/>
    </source>
</evidence>
<feature type="domain" description="EamA" evidence="7">
    <location>
        <begin position="154"/>
        <end position="288"/>
    </location>
</feature>
<keyword evidence="9" id="KW-1185">Reference proteome</keyword>
<dbReference type="SUPFAM" id="SSF103481">
    <property type="entry name" value="Multidrug resistance efflux transporter EmrE"/>
    <property type="match status" value="2"/>
</dbReference>
<dbReference type="PANTHER" id="PTHR32322">
    <property type="entry name" value="INNER MEMBRANE TRANSPORTER"/>
    <property type="match status" value="1"/>
</dbReference>
<feature type="transmembrane region" description="Helical" evidence="6">
    <location>
        <begin position="215"/>
        <end position="237"/>
    </location>
</feature>
<reference evidence="9" key="1">
    <citation type="journal article" date="2019" name="Int. J. Syst. Evol. Microbiol.">
        <title>The Global Catalogue of Microorganisms (GCM) 10K type strain sequencing project: providing services to taxonomists for standard genome sequencing and annotation.</title>
        <authorList>
            <consortium name="The Broad Institute Genomics Platform"/>
            <consortium name="The Broad Institute Genome Sequencing Center for Infectious Disease"/>
            <person name="Wu L."/>
            <person name="Ma J."/>
        </authorList>
    </citation>
    <scope>NUCLEOTIDE SEQUENCE [LARGE SCALE GENOMIC DNA]</scope>
    <source>
        <strain evidence="9">JCM 1490</strain>
    </source>
</reference>
<protein>
    <submittedName>
        <fullName evidence="8">DMT family transporter</fullName>
    </submittedName>
</protein>
<comment type="caution">
    <text evidence="8">The sequence shown here is derived from an EMBL/GenBank/DDBJ whole genome shotgun (WGS) entry which is preliminary data.</text>
</comment>
<keyword evidence="5 6" id="KW-0472">Membrane</keyword>
<accession>A0ABW2QDL1</accession>
<feature type="transmembrane region" description="Helical" evidence="6">
    <location>
        <begin position="249"/>
        <end position="265"/>
    </location>
</feature>
<dbReference type="RefSeq" id="WP_382396673.1">
    <property type="nucleotide sequence ID" value="NZ_JBHTCQ010000005.1"/>
</dbReference>
<comment type="similarity">
    <text evidence="2">Belongs to the EamA transporter family.</text>
</comment>
<evidence type="ECO:0000256" key="5">
    <source>
        <dbReference type="ARBA" id="ARBA00023136"/>
    </source>
</evidence>
<evidence type="ECO:0000256" key="3">
    <source>
        <dbReference type="ARBA" id="ARBA00022692"/>
    </source>
</evidence>
<feature type="transmembrane region" description="Helical" evidence="6">
    <location>
        <begin position="72"/>
        <end position="91"/>
    </location>
</feature>
<evidence type="ECO:0000256" key="4">
    <source>
        <dbReference type="ARBA" id="ARBA00022989"/>
    </source>
</evidence>
<evidence type="ECO:0000313" key="8">
    <source>
        <dbReference type="EMBL" id="MFC7407144.1"/>
    </source>
</evidence>
<comment type="subcellular location">
    <subcellularLocation>
        <location evidence="1">Membrane</location>
        <topology evidence="1">Multi-pass membrane protein</topology>
    </subcellularLocation>
</comment>
<dbReference type="InterPro" id="IPR050638">
    <property type="entry name" value="AA-Vitamin_Transporters"/>
</dbReference>
<dbReference type="InterPro" id="IPR037185">
    <property type="entry name" value="EmrE-like"/>
</dbReference>
<keyword evidence="3 6" id="KW-0812">Transmembrane</keyword>
<feature type="transmembrane region" description="Helical" evidence="6">
    <location>
        <begin position="43"/>
        <end position="60"/>
    </location>
</feature>
<feature type="transmembrane region" description="Helical" evidence="6">
    <location>
        <begin position="153"/>
        <end position="173"/>
    </location>
</feature>
<keyword evidence="4 6" id="KW-1133">Transmembrane helix</keyword>
<name>A0ABW2QDL1_9MICO</name>
<sequence length="299" mass="30538">MALSTRTALTGLVAEAGLILTWSSGFIGAHLGTRYAPAGTLLTWRYVAAAVLFVVVLAALRRGPVRDRPARHVALGILCQAGYVGGVVTGIGLGVPAGTAALIAALQPLVVAALARRMPGERQSGRQLVGLAVGVVGVALVVSGDLGAASGPAWAYALPLAGTLSLSVGTVLAQRWQLRDGLVDSLGAQTVVVAVSLVVGAAATDGLRPPAEPGFWLAVLWVVVLSTFGGYGCYFLVLRRRGPTRLSTLLYLTPPCTMLWAAAMLGERPTVMGYVGTAVCALAVAVVLRRGRAVVGAVA</sequence>
<feature type="domain" description="EamA" evidence="7">
    <location>
        <begin position="17"/>
        <end position="142"/>
    </location>
</feature>